<gene>
    <name evidence="2" type="ORF">PG915_24975</name>
</gene>
<dbReference type="SUPFAM" id="SSF52833">
    <property type="entry name" value="Thioredoxin-like"/>
    <property type="match status" value="1"/>
</dbReference>
<reference evidence="2" key="1">
    <citation type="submission" date="2023-01" db="EMBL/GenBank/DDBJ databases">
        <title>Vibrio sp. CB1-14 genome sequencing.</title>
        <authorList>
            <person name="Otstavnykh N."/>
            <person name="Isaeva M."/>
            <person name="Meleshko D."/>
        </authorList>
    </citation>
    <scope>NUCLEOTIDE SEQUENCE</scope>
    <source>
        <strain evidence="2">CB1-14</strain>
        <plasmid evidence="2">p1</plasmid>
    </source>
</reference>
<keyword evidence="1" id="KW-0732">Signal</keyword>
<dbReference type="InterPro" id="IPR036249">
    <property type="entry name" value="Thioredoxin-like_sf"/>
</dbReference>
<dbReference type="RefSeq" id="WP_353500313.1">
    <property type="nucleotide sequence ID" value="NZ_CP115922.1"/>
</dbReference>
<keyword evidence="2" id="KW-0614">Plasmid</keyword>
<dbReference type="KEGG" id="vck:PG915_24975"/>
<dbReference type="EMBL" id="CP115922">
    <property type="protein sequence ID" value="XCD19192.1"/>
    <property type="molecule type" value="Genomic_DNA"/>
</dbReference>
<accession>A0AAU8BTA2</accession>
<dbReference type="AlphaFoldDB" id="A0AAU8BTA2"/>
<organism evidence="2">
    <name type="scientific">Vibrio chaetopteri</name>
    <dbReference type="NCBI Taxonomy" id="3016528"/>
    <lineage>
        <taxon>Bacteria</taxon>
        <taxon>Pseudomonadati</taxon>
        <taxon>Pseudomonadota</taxon>
        <taxon>Gammaproteobacteria</taxon>
        <taxon>Vibrionales</taxon>
        <taxon>Vibrionaceae</taxon>
        <taxon>Vibrio</taxon>
    </lineage>
</organism>
<feature type="signal peptide" evidence="1">
    <location>
        <begin position="1"/>
        <end position="21"/>
    </location>
</feature>
<evidence type="ECO:0000256" key="1">
    <source>
        <dbReference type="SAM" id="SignalP"/>
    </source>
</evidence>
<feature type="chain" id="PRO_5043537818" description="Thiol:disulfide interchange protein" evidence="1">
    <location>
        <begin position="22"/>
        <end position="250"/>
    </location>
</feature>
<name>A0AAU8BTA2_9VIBR</name>
<sequence>MNRFTRSLLLFSATLFHYQLAAEQKVDPSVFGEVDIKQSAFYQTPGIVIAELESGDIYLATADGRFVIKNPTIIQSVNAKVLNSFDDFKLAMTPTLHDMGIEPREYFVGYTINKGAADFGGTLFVAPNCSACKTFKQELQSRYPSKQFFIAIAPILSADDYKNTILASCSANPEGAYQALLSGSFSEHRFPKVGDCKQQVSDVNVTVAGLRLLSTGQMGVPTFAGGANTQVGLPKDFAKFERVFFEGAKQ</sequence>
<evidence type="ECO:0008006" key="3">
    <source>
        <dbReference type="Google" id="ProtNLM"/>
    </source>
</evidence>
<protein>
    <recommendedName>
        <fullName evidence="3">Thiol:disulfide interchange protein</fullName>
    </recommendedName>
</protein>
<proteinExistence type="predicted"/>
<dbReference type="Gene3D" id="3.40.30.10">
    <property type="entry name" value="Glutaredoxin"/>
    <property type="match status" value="1"/>
</dbReference>
<geneLocation type="plasmid" evidence="2">
    <name>p1</name>
</geneLocation>
<evidence type="ECO:0000313" key="2">
    <source>
        <dbReference type="EMBL" id="XCD19192.1"/>
    </source>
</evidence>